<evidence type="ECO:0000313" key="9">
    <source>
        <dbReference type="Proteomes" id="UP000295793"/>
    </source>
</evidence>
<dbReference type="InterPro" id="IPR015904">
    <property type="entry name" value="Sulphide_quinone_reductase"/>
</dbReference>
<dbReference type="GO" id="GO:0048038">
    <property type="term" value="F:quinone binding"/>
    <property type="evidence" value="ECO:0007669"/>
    <property type="project" value="UniProtKB-KW"/>
</dbReference>
<organism evidence="8 9">
    <name type="scientific">Reinekea marinisedimentorum</name>
    <dbReference type="NCBI Taxonomy" id="230495"/>
    <lineage>
        <taxon>Bacteria</taxon>
        <taxon>Pseudomonadati</taxon>
        <taxon>Pseudomonadota</taxon>
        <taxon>Gammaproteobacteria</taxon>
        <taxon>Oceanospirillales</taxon>
        <taxon>Saccharospirillaceae</taxon>
        <taxon>Reinekea</taxon>
    </lineage>
</organism>
<dbReference type="Gene3D" id="3.90.190.10">
    <property type="entry name" value="Protein tyrosine phosphatase superfamily"/>
    <property type="match status" value="1"/>
</dbReference>
<dbReference type="InterPro" id="IPR005939">
    <property type="entry name" value="BLH_phosphatase-like"/>
</dbReference>
<gene>
    <name evidence="8" type="ORF">BCF53_108174</name>
</gene>
<dbReference type="RefSeq" id="WP_132701774.1">
    <property type="nucleotide sequence ID" value="NZ_SLZR01000008.1"/>
</dbReference>
<feature type="domain" description="Beta-lactamase hydrolase-like protein phosphatase-like" evidence="7">
    <location>
        <begin position="2"/>
        <end position="110"/>
    </location>
</feature>
<dbReference type="SUPFAM" id="SSF51905">
    <property type="entry name" value="FAD/NAD(P)-binding domain"/>
    <property type="match status" value="1"/>
</dbReference>
<evidence type="ECO:0000256" key="5">
    <source>
        <dbReference type="ARBA" id="ARBA00022946"/>
    </source>
</evidence>
<dbReference type="GO" id="GO:0016787">
    <property type="term" value="F:hydrolase activity"/>
    <property type="evidence" value="ECO:0007669"/>
    <property type="project" value="InterPro"/>
</dbReference>
<dbReference type="PANTHER" id="PTHR10632:SF2">
    <property type="entry name" value="SULFIDE:QUINONE OXIDOREDUCTASE, MITOCHONDRIAL"/>
    <property type="match status" value="1"/>
</dbReference>
<reference evidence="8 9" key="1">
    <citation type="submission" date="2019-03" db="EMBL/GenBank/DDBJ databases">
        <title>Genomic Encyclopedia of Archaeal and Bacterial Type Strains, Phase II (KMG-II): from individual species to whole genera.</title>
        <authorList>
            <person name="Goeker M."/>
        </authorList>
    </citation>
    <scope>NUCLEOTIDE SEQUENCE [LARGE SCALE GENOMIC DNA]</scope>
    <source>
        <strain evidence="8 9">DSM 15388</strain>
    </source>
</reference>
<evidence type="ECO:0000256" key="3">
    <source>
        <dbReference type="ARBA" id="ARBA00022719"/>
    </source>
</evidence>
<name>A0A4R3I4T7_9GAMM</name>
<evidence type="ECO:0000256" key="6">
    <source>
        <dbReference type="ARBA" id="ARBA00023002"/>
    </source>
</evidence>
<dbReference type="GO" id="GO:0070221">
    <property type="term" value="P:sulfide oxidation, using sulfide:quinone oxidoreductase"/>
    <property type="evidence" value="ECO:0007669"/>
    <property type="project" value="TreeGrafter"/>
</dbReference>
<sequence length="563" mass="62447">MDYQTISNDLTISGQISSDDLKQLSERGVKTLIVNRPDGEGPDQPNFEEIKRQAEKHGIAAFYLPVKAGAVTDGEGKEFGLLLNNHPLPAHAYCRTGMRSLTLWALSQSAAGVSFEDINRSAEHTGFDFSGLENRIKHSQSSTEPVPMYDVLVVGGGAAGIAAAASLLIRERDLKIGIIEPADVHYYQPGWTLVGAGIFTPEKTVRPMGGLIPAGAEWIKSAVAQFLPEQNQLLLEGCRPLGYRQLIVAAGIKLDWDAIEGLPDTLGKNGVTSNYRFDLAPYTWDLVQRLKKGKAVFTQPPMPIKCAGAPQKAMYLSADHWLRHNLLKDIDVSFYNAGPVLFGIEDYVPALMEYVQRYNISLNFRHQLVKVNGKEQLAYFKQLGDDAAEQLVEVPFDMLHVCPPQTAPDFIRSSPLVDENGWVDVDKYTLQHVRYPNIWSLGDVMNAPNAKTAAAARMQAPVVAHNLIANLKNSMEMSQYNGYGSCPLTVERGKIILAEFGYGGKLLPSFPKWLIDGTAPSRAAWFLKERMLPEIYWSAMLKGKEWLIEPTIEDLRKIEKVHK</sequence>
<dbReference type="Pfam" id="PF04273">
    <property type="entry name" value="BLH_phosphatase"/>
    <property type="match status" value="1"/>
</dbReference>
<dbReference type="Gene3D" id="3.50.50.60">
    <property type="entry name" value="FAD/NAD(P)-binding domain"/>
    <property type="match status" value="2"/>
</dbReference>
<keyword evidence="2" id="KW-0285">Flavoprotein</keyword>
<keyword evidence="6" id="KW-0560">Oxidoreductase</keyword>
<dbReference type="AlphaFoldDB" id="A0A4R3I4T7"/>
<evidence type="ECO:0000256" key="1">
    <source>
        <dbReference type="ARBA" id="ARBA00001974"/>
    </source>
</evidence>
<dbReference type="InterPro" id="IPR029021">
    <property type="entry name" value="Prot-tyrosine_phosphatase-like"/>
</dbReference>
<dbReference type="InterPro" id="IPR036188">
    <property type="entry name" value="FAD/NAD-bd_sf"/>
</dbReference>
<dbReference type="PANTHER" id="PTHR10632">
    <property type="entry name" value="SULFIDE:QUINONE OXIDOREDUCTASE"/>
    <property type="match status" value="1"/>
</dbReference>
<evidence type="ECO:0000313" key="8">
    <source>
        <dbReference type="EMBL" id="TCS40807.1"/>
    </source>
</evidence>
<dbReference type="GO" id="GO:0071949">
    <property type="term" value="F:FAD binding"/>
    <property type="evidence" value="ECO:0007669"/>
    <property type="project" value="TreeGrafter"/>
</dbReference>
<comment type="cofactor">
    <cofactor evidence="1">
        <name>FAD</name>
        <dbReference type="ChEBI" id="CHEBI:57692"/>
    </cofactor>
</comment>
<keyword evidence="5" id="KW-0809">Transit peptide</keyword>
<dbReference type="NCBIfam" id="TIGR01244">
    <property type="entry name" value="TIGR01244 family sulfur transferase"/>
    <property type="match status" value="1"/>
</dbReference>
<evidence type="ECO:0000256" key="2">
    <source>
        <dbReference type="ARBA" id="ARBA00022630"/>
    </source>
</evidence>
<evidence type="ECO:0000256" key="4">
    <source>
        <dbReference type="ARBA" id="ARBA00022827"/>
    </source>
</evidence>
<protein>
    <submittedName>
        <fullName evidence="8">Sulfide:quinone oxidoreductase</fullName>
    </submittedName>
</protein>
<keyword evidence="9" id="KW-1185">Reference proteome</keyword>
<dbReference type="EMBL" id="SLZR01000008">
    <property type="protein sequence ID" value="TCS40807.1"/>
    <property type="molecule type" value="Genomic_DNA"/>
</dbReference>
<proteinExistence type="predicted"/>
<dbReference type="OrthoDB" id="9802771at2"/>
<keyword evidence="3" id="KW-0874">Quinone</keyword>
<accession>A0A4R3I4T7</accession>
<dbReference type="Proteomes" id="UP000295793">
    <property type="component" value="Unassembled WGS sequence"/>
</dbReference>
<evidence type="ECO:0000259" key="7">
    <source>
        <dbReference type="Pfam" id="PF04273"/>
    </source>
</evidence>
<dbReference type="FunFam" id="3.50.50.60:FF:000034">
    <property type="entry name" value="sulfide:quinone oxidoreductase, mitochondrial"/>
    <property type="match status" value="1"/>
</dbReference>
<dbReference type="GO" id="GO:0070224">
    <property type="term" value="F:sulfide:quinone oxidoreductase activity"/>
    <property type="evidence" value="ECO:0007669"/>
    <property type="project" value="TreeGrafter"/>
</dbReference>
<keyword evidence="4" id="KW-0274">FAD</keyword>
<comment type="caution">
    <text evidence="8">The sequence shown here is derived from an EMBL/GenBank/DDBJ whole genome shotgun (WGS) entry which is preliminary data.</text>
</comment>